<organism evidence="2 3">
    <name type="scientific">Clavibacter michiganensis</name>
    <dbReference type="NCBI Taxonomy" id="28447"/>
    <lineage>
        <taxon>Bacteria</taxon>
        <taxon>Bacillati</taxon>
        <taxon>Actinomycetota</taxon>
        <taxon>Actinomycetes</taxon>
        <taxon>Micrococcales</taxon>
        <taxon>Microbacteriaceae</taxon>
        <taxon>Clavibacter</taxon>
    </lineage>
</organism>
<dbReference type="AlphaFoldDB" id="A0A2S5VT31"/>
<keyword evidence="1" id="KW-1133">Transmembrane helix</keyword>
<name>A0A2S5VT31_9MICO</name>
<protein>
    <submittedName>
        <fullName evidence="2">Uncharacterized protein</fullName>
    </submittedName>
</protein>
<feature type="transmembrane region" description="Helical" evidence="1">
    <location>
        <begin position="12"/>
        <end position="31"/>
    </location>
</feature>
<keyword evidence="1" id="KW-0812">Transmembrane</keyword>
<feature type="transmembrane region" description="Helical" evidence="1">
    <location>
        <begin position="37"/>
        <end position="64"/>
    </location>
</feature>
<keyword evidence="1" id="KW-0472">Membrane</keyword>
<evidence type="ECO:0000256" key="1">
    <source>
        <dbReference type="SAM" id="Phobius"/>
    </source>
</evidence>
<comment type="caution">
    <text evidence="2">The sequence shown here is derived from an EMBL/GenBank/DDBJ whole genome shotgun (WGS) entry which is preliminary data.</text>
</comment>
<proteinExistence type="predicted"/>
<dbReference type="EMBL" id="PSXY01000018">
    <property type="protein sequence ID" value="PPF66635.1"/>
    <property type="molecule type" value="Genomic_DNA"/>
</dbReference>
<reference evidence="2 3" key="1">
    <citation type="submission" date="2018-02" db="EMBL/GenBank/DDBJ databases">
        <title>Bacteriophage NCPPB3778 and a type I-E CRISPR drive the evolution of the US Biological Select Agent, Rathayibacter toxicus.</title>
        <authorList>
            <person name="Davis E.W.II."/>
            <person name="Tabima J.F."/>
            <person name="Weisberg A.J."/>
            <person name="Lopes L.D."/>
            <person name="Wiseman M.S."/>
            <person name="Wiseman M.S."/>
            <person name="Pupko T."/>
            <person name="Belcher M.S."/>
            <person name="Sechler A.J."/>
            <person name="Tancos M.A."/>
            <person name="Schroeder B.K."/>
            <person name="Murray T.D."/>
            <person name="Luster D.G."/>
            <person name="Schneider W.L."/>
            <person name="Rogers E."/>
            <person name="Andreote F.D."/>
            <person name="Grunwald N.J."/>
            <person name="Putnam M.L."/>
            <person name="Chang J.H."/>
        </authorList>
    </citation>
    <scope>NUCLEOTIDE SEQUENCE [LARGE SCALE GENOMIC DNA]</scope>
    <source>
        <strain evidence="2 3">AY1B3</strain>
    </source>
</reference>
<accession>A0A2S5VT31</accession>
<sequence length="79" mass="8426">MFQPQNLARTARVTNAMVWFGLAVFFLAFAGERTYKAFTAGGGVLVGWVILLAAAALMIALGTIEAVRLRRLARAAAGK</sequence>
<gene>
    <name evidence="2" type="ORF">C5E16_10965</name>
</gene>
<dbReference type="RefSeq" id="WP_104290680.1">
    <property type="nucleotide sequence ID" value="NZ_PSXY01000018.1"/>
</dbReference>
<dbReference type="Proteomes" id="UP000239241">
    <property type="component" value="Unassembled WGS sequence"/>
</dbReference>
<evidence type="ECO:0000313" key="2">
    <source>
        <dbReference type="EMBL" id="PPF66635.1"/>
    </source>
</evidence>
<evidence type="ECO:0000313" key="3">
    <source>
        <dbReference type="Proteomes" id="UP000239241"/>
    </source>
</evidence>